<dbReference type="SUPFAM" id="SSF54862">
    <property type="entry name" value="4Fe-4S ferredoxins"/>
    <property type="match status" value="2"/>
</dbReference>
<keyword evidence="4" id="KW-0411">Iron-sulfur</keyword>
<proteinExistence type="predicted"/>
<dbReference type="PROSITE" id="PS00198">
    <property type="entry name" value="4FE4S_FER_1"/>
    <property type="match status" value="3"/>
</dbReference>
<dbReference type="OrthoDB" id="15347at2157"/>
<dbReference type="Pfam" id="PF12838">
    <property type="entry name" value="Fer4_7"/>
    <property type="match status" value="2"/>
</dbReference>
<dbReference type="EMBL" id="FN869859">
    <property type="protein sequence ID" value="CCC80727.1"/>
    <property type="molecule type" value="Genomic_DNA"/>
</dbReference>
<dbReference type="PANTHER" id="PTHR43687">
    <property type="entry name" value="ADENYLYLSULFATE REDUCTASE, BETA SUBUNIT"/>
    <property type="match status" value="1"/>
</dbReference>
<dbReference type="eggNOG" id="arCOG02187">
    <property type="taxonomic scope" value="Archaea"/>
</dbReference>
<dbReference type="KEGG" id="ttn:TTX_0049"/>
<reference evidence="6 7" key="1">
    <citation type="journal article" date="2011" name="PLoS ONE">
        <title>The complete genome sequence of Thermoproteus tenax: a physiologically versatile member of the Crenarchaeota.</title>
        <authorList>
            <person name="Siebers B."/>
            <person name="Zaparty M."/>
            <person name="Raddatz G."/>
            <person name="Tjaden B."/>
            <person name="Albers S.V."/>
            <person name="Bell S.D."/>
            <person name="Blombach F."/>
            <person name="Kletzin A."/>
            <person name="Kyrpides N."/>
            <person name="Lanz C."/>
            <person name="Plagens A."/>
            <person name="Rampp M."/>
            <person name="Rosinus A."/>
            <person name="von Jan M."/>
            <person name="Makarova K.S."/>
            <person name="Klenk H.P."/>
            <person name="Schuster S.C."/>
            <person name="Hensel R."/>
        </authorList>
    </citation>
    <scope>NUCLEOTIDE SEQUENCE [LARGE SCALE GENOMIC DNA]</scope>
    <source>
        <strain evidence="7">ATCC 35583 / DSM 2078 / JCM 9277 / NBRC 100435 / Kra 1</strain>
    </source>
</reference>
<dbReference type="GO" id="GO:0016491">
    <property type="term" value="F:oxidoreductase activity"/>
    <property type="evidence" value="ECO:0007669"/>
    <property type="project" value="UniProtKB-ARBA"/>
</dbReference>
<evidence type="ECO:0000313" key="7">
    <source>
        <dbReference type="Proteomes" id="UP000002654"/>
    </source>
</evidence>
<evidence type="ECO:0000259" key="5">
    <source>
        <dbReference type="PROSITE" id="PS51379"/>
    </source>
</evidence>
<dbReference type="HOGENOM" id="CLU_044170_0_0_2"/>
<feature type="domain" description="4Fe-4S ferredoxin-type" evidence="5">
    <location>
        <begin position="133"/>
        <end position="162"/>
    </location>
</feature>
<keyword evidence="2" id="KW-0479">Metal-binding</keyword>
<protein>
    <submittedName>
        <fullName evidence="6">Iron sulfur protein</fullName>
    </submittedName>
</protein>
<evidence type="ECO:0000256" key="1">
    <source>
        <dbReference type="ARBA" id="ARBA00022485"/>
    </source>
</evidence>
<keyword evidence="1" id="KW-0004">4Fe-4S</keyword>
<dbReference type="Gene3D" id="3.30.70.20">
    <property type="match status" value="2"/>
</dbReference>
<dbReference type="InterPro" id="IPR017896">
    <property type="entry name" value="4Fe4S_Fe-S-bd"/>
</dbReference>
<evidence type="ECO:0000256" key="3">
    <source>
        <dbReference type="ARBA" id="ARBA00023004"/>
    </source>
</evidence>
<dbReference type="PaxDb" id="768679-TTX_0049"/>
<dbReference type="GO" id="GO:0051539">
    <property type="term" value="F:4 iron, 4 sulfur cluster binding"/>
    <property type="evidence" value="ECO:0007669"/>
    <property type="project" value="UniProtKB-KW"/>
</dbReference>
<feature type="domain" description="4Fe-4S ferredoxin-type" evidence="5">
    <location>
        <begin position="101"/>
        <end position="132"/>
    </location>
</feature>
<dbReference type="AlphaFoldDB" id="G4RQ90"/>
<dbReference type="PANTHER" id="PTHR43687:SF1">
    <property type="entry name" value="FERREDOXIN III"/>
    <property type="match status" value="1"/>
</dbReference>
<accession>G4RQ90</accession>
<dbReference type="PROSITE" id="PS51379">
    <property type="entry name" value="4FE4S_FER_2"/>
    <property type="match status" value="4"/>
</dbReference>
<evidence type="ECO:0000256" key="2">
    <source>
        <dbReference type="ARBA" id="ARBA00022723"/>
    </source>
</evidence>
<dbReference type="InterPro" id="IPR050572">
    <property type="entry name" value="Fe-S_Ferredoxin"/>
</dbReference>
<evidence type="ECO:0000256" key="4">
    <source>
        <dbReference type="ARBA" id="ARBA00023014"/>
    </source>
</evidence>
<feature type="domain" description="4Fe-4S ferredoxin-type" evidence="5">
    <location>
        <begin position="336"/>
        <end position="365"/>
    </location>
</feature>
<dbReference type="InterPro" id="IPR017900">
    <property type="entry name" value="4Fe4S_Fe_S_CS"/>
</dbReference>
<dbReference type="Proteomes" id="UP000002654">
    <property type="component" value="Chromosome"/>
</dbReference>
<keyword evidence="7" id="KW-1185">Reference proteome</keyword>
<gene>
    <name evidence="6" type="primary">sreD</name>
    <name evidence="6" type="ordered locus">TTX_0049</name>
</gene>
<name>G4RQ90_THETK</name>
<dbReference type="GO" id="GO:0046872">
    <property type="term" value="F:metal ion binding"/>
    <property type="evidence" value="ECO:0007669"/>
    <property type="project" value="UniProtKB-KW"/>
</dbReference>
<dbReference type="STRING" id="768679.TTX_0049"/>
<organism evidence="6 7">
    <name type="scientific">Thermoproteus tenax (strain ATCC 35583 / DSM 2078 / JCM 9277 / NBRC 100435 / Kra 1)</name>
    <dbReference type="NCBI Taxonomy" id="768679"/>
    <lineage>
        <taxon>Archaea</taxon>
        <taxon>Thermoproteota</taxon>
        <taxon>Thermoprotei</taxon>
        <taxon>Thermoproteales</taxon>
        <taxon>Thermoproteaceae</taxon>
        <taxon>Thermoproteus</taxon>
    </lineage>
</organism>
<sequence length="436" mass="47287">MRVLSNDGKVVVVEDPSESDLERIARENPGAQIVVVLKESKAPPAKIPRDLHRLEVAAVEASGAEVAAAQLRARRTQFYIETSKAVTRRELLRGEIFVKRPIPQVLPELCTARFGCSECADVCPSGALKIVDREVKIDPSSCSECGLCISACPTGALVAPSADDVEVAAALNAARLHGLSKIVFTCYKSNRVAKDGEYVYKLPCIGALGPEWLLGAISVGGTVEVSCPDPGCPAGGAKPAVELAKRVAEAFGMAAEDVEGGVVVRGQRRMMAFSGARRRDYIEILSKLRDSYTGKRALELKVYRVDVDPNKCSLCGVCFAKCPQRAFDVSRDGDAVKLYLNPLKCVGCGLCEAICPERAIAVSRHEALPGDLEEKAVDYVVRCKSCGRPFDTMRHINAVKQKLGIKGDPEWLYLCPDCRRYYAAKRLLESALKRSQ</sequence>
<dbReference type="PATRIC" id="fig|768679.9.peg.51"/>
<keyword evidence="3" id="KW-0408">Iron</keyword>
<feature type="domain" description="4Fe-4S ferredoxin-type" evidence="5">
    <location>
        <begin position="303"/>
        <end position="332"/>
    </location>
</feature>
<dbReference type="RefSeq" id="WP_014125985.1">
    <property type="nucleotide sequence ID" value="NC_016070.1"/>
</dbReference>
<dbReference type="GeneID" id="11263057"/>
<evidence type="ECO:0000313" key="6">
    <source>
        <dbReference type="EMBL" id="CCC80727.1"/>
    </source>
</evidence>